<dbReference type="PANTHER" id="PTHR32011">
    <property type="entry name" value="OS08G0472400 PROTEIN"/>
    <property type="match status" value="1"/>
</dbReference>
<gene>
    <name evidence="2" type="ORF">P9847_08765</name>
</gene>
<evidence type="ECO:0000313" key="2">
    <source>
        <dbReference type="EMBL" id="MED5017399.1"/>
    </source>
</evidence>
<dbReference type="InterPro" id="IPR018958">
    <property type="entry name" value="Knr4/Smi1-like_dom"/>
</dbReference>
<dbReference type="EMBL" id="JARTLD010000023">
    <property type="protein sequence ID" value="MED5017399.1"/>
    <property type="molecule type" value="Genomic_DNA"/>
</dbReference>
<dbReference type="Proteomes" id="UP001343257">
    <property type="component" value="Unassembled WGS sequence"/>
</dbReference>
<evidence type="ECO:0000313" key="3">
    <source>
        <dbReference type="Proteomes" id="UP001343257"/>
    </source>
</evidence>
<dbReference type="RefSeq" id="WP_328277073.1">
    <property type="nucleotide sequence ID" value="NZ_JARTLD010000023.1"/>
</dbReference>
<reference evidence="2 3" key="1">
    <citation type="submission" date="2023-03" db="EMBL/GenBank/DDBJ databases">
        <title>Bacillus Genome Sequencing.</title>
        <authorList>
            <person name="Dunlap C."/>
        </authorList>
    </citation>
    <scope>NUCLEOTIDE SEQUENCE [LARGE SCALE GENOMIC DNA]</scope>
    <source>
        <strain evidence="2 3">NRS-52</strain>
    </source>
</reference>
<keyword evidence="3" id="KW-1185">Reference proteome</keyword>
<comment type="caution">
    <text evidence="2">The sequence shown here is derived from an EMBL/GenBank/DDBJ whole genome shotgun (WGS) entry which is preliminary data.</text>
</comment>
<dbReference type="InterPro" id="IPR037883">
    <property type="entry name" value="Knr4/Smi1-like_sf"/>
</dbReference>
<dbReference type="Pfam" id="PF09346">
    <property type="entry name" value="SMI1_KNR4"/>
    <property type="match status" value="1"/>
</dbReference>
<dbReference type="PANTHER" id="PTHR32011:SF2">
    <property type="entry name" value="OS08G0472400 PROTEIN"/>
    <property type="match status" value="1"/>
</dbReference>
<dbReference type="SUPFAM" id="SSF160631">
    <property type="entry name" value="SMI1/KNR4-like"/>
    <property type="match status" value="1"/>
</dbReference>
<organism evidence="2 3">
    <name type="scientific">Paenibacillus chibensis</name>
    <dbReference type="NCBI Taxonomy" id="59846"/>
    <lineage>
        <taxon>Bacteria</taxon>
        <taxon>Bacillati</taxon>
        <taxon>Bacillota</taxon>
        <taxon>Bacilli</taxon>
        <taxon>Bacillales</taxon>
        <taxon>Paenibacillaceae</taxon>
        <taxon>Paenibacillus</taxon>
    </lineage>
</organism>
<evidence type="ECO:0000259" key="1">
    <source>
        <dbReference type="Pfam" id="PF09346"/>
    </source>
</evidence>
<name>A0ABU6PR89_9BACL</name>
<protein>
    <submittedName>
        <fullName evidence="2">SMI1/KNR4 family protein</fullName>
    </submittedName>
</protein>
<accession>A0ABU6PR89</accession>
<feature type="domain" description="Knr4/Smi1-like" evidence="1">
    <location>
        <begin position="38"/>
        <end position="179"/>
    </location>
</feature>
<sequence length="205" mass="24311">MRDIRGIRVRRHALKELKMNINNIVEILKRHHILLDSGLSEDEIIKIENTFNLKLPPDLRELLQIVLPISNGFVNWRDCTGTEKSVNSIFERLNWPLEGILFDIEHNSFWYDGWGVKPIDINEAKDLCKIRYLEVPTLIPIYSHRYISAYPLEYGNPIFSVHQTDIIYYGENLEEYFKVEFNDKSHSEMKYEKIKQIKFWADIVG</sequence>
<proteinExistence type="predicted"/>